<evidence type="ECO:0000256" key="5">
    <source>
        <dbReference type="ARBA" id="ARBA00022519"/>
    </source>
</evidence>
<evidence type="ECO:0000259" key="11">
    <source>
        <dbReference type="Pfam" id="PF00482"/>
    </source>
</evidence>
<feature type="transmembrane region" description="Helical" evidence="10">
    <location>
        <begin position="222"/>
        <end position="240"/>
    </location>
</feature>
<gene>
    <name evidence="12" type="ORF">DQG23_13720</name>
</gene>
<dbReference type="RefSeq" id="WP_113031426.1">
    <property type="nucleotide sequence ID" value="NZ_QMFB01000007.1"/>
</dbReference>
<accession>A0A329ML42</accession>
<keyword evidence="13" id="KW-1185">Reference proteome</keyword>
<keyword evidence="7 10" id="KW-1133">Transmembrane helix</keyword>
<dbReference type="Gene3D" id="1.20.81.30">
    <property type="entry name" value="Type II secretion system (T2SS), domain F"/>
    <property type="match status" value="2"/>
</dbReference>
<keyword evidence="3 9" id="KW-0813">Transport</keyword>
<comment type="subcellular location">
    <subcellularLocation>
        <location evidence="1">Cell inner membrane</location>
        <topology evidence="1">Multi-pass membrane protein</topology>
    </subcellularLocation>
    <subcellularLocation>
        <location evidence="9">Cell membrane</location>
        <topology evidence="9">Multi-pass membrane protein</topology>
    </subcellularLocation>
</comment>
<dbReference type="PROSITE" id="PS00874">
    <property type="entry name" value="T2SP_F"/>
    <property type="match status" value="1"/>
</dbReference>
<proteinExistence type="inferred from homology"/>
<evidence type="ECO:0000256" key="7">
    <source>
        <dbReference type="ARBA" id="ARBA00022989"/>
    </source>
</evidence>
<comment type="caution">
    <text evidence="12">The sequence shown here is derived from an EMBL/GenBank/DDBJ whole genome shotgun (WGS) entry which is preliminary data.</text>
</comment>
<dbReference type="InterPro" id="IPR042094">
    <property type="entry name" value="T2SS_GspF_sf"/>
</dbReference>
<reference evidence="12 13" key="1">
    <citation type="journal article" date="2009" name="Int. J. Syst. Evol. Microbiol.">
        <title>Paenibacillus contaminans sp. nov., isolated from a contaminated laboratory plate.</title>
        <authorList>
            <person name="Chou J.H."/>
            <person name="Lee J.H."/>
            <person name="Lin M.C."/>
            <person name="Chang P.S."/>
            <person name="Arun A.B."/>
            <person name="Young C.C."/>
            <person name="Chen W.M."/>
        </authorList>
    </citation>
    <scope>NUCLEOTIDE SEQUENCE [LARGE SCALE GENOMIC DNA]</scope>
    <source>
        <strain evidence="12 13">CKOBP-6</strain>
    </source>
</reference>
<dbReference type="Proteomes" id="UP000250369">
    <property type="component" value="Unassembled WGS sequence"/>
</dbReference>
<dbReference type="EMBL" id="QMFB01000007">
    <property type="protein sequence ID" value="RAV20569.1"/>
    <property type="molecule type" value="Genomic_DNA"/>
</dbReference>
<dbReference type="PANTHER" id="PTHR30012">
    <property type="entry name" value="GENERAL SECRETION PATHWAY PROTEIN"/>
    <property type="match status" value="1"/>
</dbReference>
<name>A0A329ML42_9BACL</name>
<dbReference type="PANTHER" id="PTHR30012:SF0">
    <property type="entry name" value="TYPE II SECRETION SYSTEM PROTEIN F-RELATED"/>
    <property type="match status" value="1"/>
</dbReference>
<dbReference type="Pfam" id="PF00482">
    <property type="entry name" value="T2SSF"/>
    <property type="match status" value="2"/>
</dbReference>
<evidence type="ECO:0000256" key="9">
    <source>
        <dbReference type="RuleBase" id="RU003923"/>
    </source>
</evidence>
<evidence type="ECO:0000256" key="8">
    <source>
        <dbReference type="ARBA" id="ARBA00023136"/>
    </source>
</evidence>
<organism evidence="12 13">
    <name type="scientific">Paenibacillus contaminans</name>
    <dbReference type="NCBI Taxonomy" id="450362"/>
    <lineage>
        <taxon>Bacteria</taxon>
        <taxon>Bacillati</taxon>
        <taxon>Bacillota</taxon>
        <taxon>Bacilli</taxon>
        <taxon>Bacillales</taxon>
        <taxon>Paenibacillaceae</taxon>
        <taxon>Paenibacillus</taxon>
    </lineage>
</organism>
<evidence type="ECO:0000256" key="10">
    <source>
        <dbReference type="SAM" id="Phobius"/>
    </source>
</evidence>
<feature type="transmembrane region" description="Helical" evidence="10">
    <location>
        <begin position="276"/>
        <end position="297"/>
    </location>
</feature>
<dbReference type="AlphaFoldDB" id="A0A329ML42"/>
<dbReference type="GO" id="GO:0005886">
    <property type="term" value="C:plasma membrane"/>
    <property type="evidence" value="ECO:0007669"/>
    <property type="project" value="UniProtKB-SubCell"/>
</dbReference>
<keyword evidence="4" id="KW-1003">Cell membrane</keyword>
<dbReference type="InterPro" id="IPR001992">
    <property type="entry name" value="T2SS_GspF/T4SS_PilC_CS"/>
</dbReference>
<dbReference type="OrthoDB" id="9805682at2"/>
<dbReference type="PRINTS" id="PR00812">
    <property type="entry name" value="BCTERIALGSPF"/>
</dbReference>
<evidence type="ECO:0000256" key="2">
    <source>
        <dbReference type="ARBA" id="ARBA00005745"/>
    </source>
</evidence>
<feature type="domain" description="Type II secretion system protein GspF" evidence="11">
    <location>
        <begin position="69"/>
        <end position="192"/>
    </location>
</feature>
<feature type="transmembrane region" description="Helical" evidence="10">
    <location>
        <begin position="169"/>
        <end position="191"/>
    </location>
</feature>
<dbReference type="FunFam" id="1.20.81.30:FF:000001">
    <property type="entry name" value="Type II secretion system protein F"/>
    <property type="match status" value="2"/>
</dbReference>
<keyword evidence="5" id="KW-0997">Cell inner membrane</keyword>
<dbReference type="GO" id="GO:0015628">
    <property type="term" value="P:protein secretion by the type II secretion system"/>
    <property type="evidence" value="ECO:0007669"/>
    <property type="project" value="TreeGrafter"/>
</dbReference>
<evidence type="ECO:0000256" key="6">
    <source>
        <dbReference type="ARBA" id="ARBA00022692"/>
    </source>
</evidence>
<protein>
    <submittedName>
        <fullName evidence="12">Type II secretion system F family protein</fullName>
    </submittedName>
</protein>
<keyword evidence="6 9" id="KW-0812">Transmembrane</keyword>
<evidence type="ECO:0000313" key="12">
    <source>
        <dbReference type="EMBL" id="RAV20569.1"/>
    </source>
</evidence>
<evidence type="ECO:0000256" key="3">
    <source>
        <dbReference type="ARBA" id="ARBA00022448"/>
    </source>
</evidence>
<dbReference type="InterPro" id="IPR003004">
    <property type="entry name" value="GspF/PilC"/>
</dbReference>
<keyword evidence="8 10" id="KW-0472">Membrane</keyword>
<feature type="transmembrane region" description="Helical" evidence="10">
    <location>
        <begin position="375"/>
        <end position="396"/>
    </location>
</feature>
<evidence type="ECO:0000313" key="13">
    <source>
        <dbReference type="Proteomes" id="UP000250369"/>
    </source>
</evidence>
<comment type="similarity">
    <text evidence="2 9">Belongs to the GSP F family.</text>
</comment>
<feature type="domain" description="Type II secretion system protein GspF" evidence="11">
    <location>
        <begin position="272"/>
        <end position="394"/>
    </location>
</feature>
<dbReference type="InterPro" id="IPR018076">
    <property type="entry name" value="T2SS_GspF_dom"/>
</dbReference>
<evidence type="ECO:0000256" key="1">
    <source>
        <dbReference type="ARBA" id="ARBA00004429"/>
    </source>
</evidence>
<sequence length="403" mass="45163">MPKFRYRAVDEKGRAYKGQLEAQSFQAASDEIKRRGLWLTELYDQGTSLLHREIRFGGPKVKNEDFTIFCRQLATLYKAGVNLAEAVRVLGQQTGSKAFKKILLEISDEMQRGMMFSVAAAEYPTVFSSIFVNMIHAGEASGNLDEMLNRLAVFYEKEYYTRQKVKSAMVYPAIMGVVTVIVVIILMTFVVPKLVANFASMGLELPLPTRIIIAVSEWMKGYWFLVLAGLFVPPIAYKLIARTGQGKYRIDYIKLKLPVFGVLWQKQALSRFSRTFSSLFSAAIPMMQMMSIVSTVVGNEVMAKLIRESREGVRGGASITEPLRGSWLFPPMVVQMLAVGEQTGALDTMLEKVADFYEADVDAMADRLKAMLEPIMIVILAVIVGTIVLAVMLPSFRLMENLH</sequence>
<evidence type="ECO:0000256" key="4">
    <source>
        <dbReference type="ARBA" id="ARBA00022475"/>
    </source>
</evidence>